<gene>
    <name evidence="1" type="ORF">V6590_05215</name>
</gene>
<reference evidence="1" key="1">
    <citation type="submission" date="2024-02" db="EMBL/GenBank/DDBJ databases">
        <title>Genome sequences of strain Gemmobacter sp. JM10B15.</title>
        <authorList>
            <person name="Zhang M."/>
        </authorList>
    </citation>
    <scope>NUCLEOTIDE SEQUENCE</scope>
    <source>
        <strain evidence="1">JM10B15</strain>
    </source>
</reference>
<dbReference type="EMBL" id="JBALHR010000002">
    <property type="protein sequence ID" value="MEH7827540.1"/>
    <property type="molecule type" value="Genomic_DNA"/>
</dbReference>
<evidence type="ECO:0000313" key="2">
    <source>
        <dbReference type="Proteomes" id="UP001431963"/>
    </source>
</evidence>
<dbReference type="Proteomes" id="UP001431963">
    <property type="component" value="Unassembled WGS sequence"/>
</dbReference>
<sequence length="54" mass="5610">MTQDQTGAAVYSYAGFCTKAGAAGCALYLVSLGGRRVVYVGRSGETHTEHFPPG</sequence>
<name>A0ABU8BS68_9RHOB</name>
<proteinExistence type="predicted"/>
<accession>A0ABU8BS68</accession>
<organism evidence="1 2">
    <name type="scientific">Gemmobacter denitrificans</name>
    <dbReference type="NCBI Taxonomy" id="3123040"/>
    <lineage>
        <taxon>Bacteria</taxon>
        <taxon>Pseudomonadati</taxon>
        <taxon>Pseudomonadota</taxon>
        <taxon>Alphaproteobacteria</taxon>
        <taxon>Rhodobacterales</taxon>
        <taxon>Paracoccaceae</taxon>
        <taxon>Gemmobacter</taxon>
    </lineage>
</organism>
<protein>
    <submittedName>
        <fullName evidence="1">Uncharacterized protein</fullName>
    </submittedName>
</protein>
<evidence type="ECO:0000313" key="1">
    <source>
        <dbReference type="EMBL" id="MEH7827540.1"/>
    </source>
</evidence>
<keyword evidence="2" id="KW-1185">Reference proteome</keyword>
<dbReference type="RefSeq" id="WP_335420570.1">
    <property type="nucleotide sequence ID" value="NZ_JBALHR010000002.1"/>
</dbReference>
<comment type="caution">
    <text evidence="1">The sequence shown here is derived from an EMBL/GenBank/DDBJ whole genome shotgun (WGS) entry which is preliminary data.</text>
</comment>